<organism evidence="2 3">
    <name type="scientific">Oligella ureolytica</name>
    <dbReference type="NCBI Taxonomy" id="90244"/>
    <lineage>
        <taxon>Bacteria</taxon>
        <taxon>Pseudomonadati</taxon>
        <taxon>Pseudomonadota</taxon>
        <taxon>Betaproteobacteria</taxon>
        <taxon>Burkholderiales</taxon>
        <taxon>Alcaligenaceae</taxon>
        <taxon>Oligella</taxon>
    </lineage>
</organism>
<evidence type="ECO:0000313" key="2">
    <source>
        <dbReference type="EMBL" id="SUA52766.1"/>
    </source>
</evidence>
<dbReference type="STRING" id="1122619.GCA_000373745_00927"/>
<dbReference type="RefSeq" id="WP_018574110.1">
    <property type="nucleotide sequence ID" value="NZ_CP065725.1"/>
</dbReference>
<sequence>MKSVIKMPNSKSSNSSKGFSRAIILAGLITSLTACATYRDVAPNAPLAEATRIMGQPNYSCDRADGGKHLVWSYQPMGQYIYGADVGADGRLIGSVYSAMTEQNFKRLDTGVWSRQDVLCEFGVPAETETLGLGEKREETWSYRFKQNNHWHRLLHIYLGRDGQQVTRWHTGPDPLYEDNCFFWAC</sequence>
<dbReference type="EMBL" id="UGSB01000001">
    <property type="protein sequence ID" value="SUA52766.1"/>
    <property type="molecule type" value="Genomic_DNA"/>
</dbReference>
<feature type="chain" id="PRO_5016945309" description="Lipoprotein" evidence="1">
    <location>
        <begin position="37"/>
        <end position="186"/>
    </location>
</feature>
<reference evidence="2 3" key="1">
    <citation type="submission" date="2018-06" db="EMBL/GenBank/DDBJ databases">
        <authorList>
            <consortium name="Pathogen Informatics"/>
            <person name="Doyle S."/>
        </authorList>
    </citation>
    <scope>NUCLEOTIDE SEQUENCE [LARGE SCALE GENOMIC DNA]</scope>
    <source>
        <strain evidence="2 3">NCTC11997</strain>
    </source>
</reference>
<keyword evidence="1" id="KW-0732">Signal</keyword>
<dbReference type="Proteomes" id="UP000254603">
    <property type="component" value="Unassembled WGS sequence"/>
</dbReference>
<dbReference type="AlphaFoldDB" id="A0A378XFG8"/>
<dbReference type="PROSITE" id="PS51257">
    <property type="entry name" value="PROKAR_LIPOPROTEIN"/>
    <property type="match status" value="1"/>
</dbReference>
<accession>A0A378XFG8</accession>
<name>A0A378XFG8_9BURK</name>
<proteinExistence type="predicted"/>
<feature type="signal peptide" evidence="1">
    <location>
        <begin position="1"/>
        <end position="36"/>
    </location>
</feature>
<evidence type="ECO:0000313" key="3">
    <source>
        <dbReference type="Proteomes" id="UP000254603"/>
    </source>
</evidence>
<evidence type="ECO:0008006" key="4">
    <source>
        <dbReference type="Google" id="ProtNLM"/>
    </source>
</evidence>
<gene>
    <name evidence="2" type="ORF">NCTC11997_00899</name>
</gene>
<evidence type="ECO:0000256" key="1">
    <source>
        <dbReference type="SAM" id="SignalP"/>
    </source>
</evidence>
<protein>
    <recommendedName>
        <fullName evidence="4">Lipoprotein</fullName>
    </recommendedName>
</protein>